<dbReference type="InterPro" id="IPR029069">
    <property type="entry name" value="HotDog_dom_sf"/>
</dbReference>
<dbReference type="GO" id="GO:0016289">
    <property type="term" value="F:acyl-CoA hydrolase activity"/>
    <property type="evidence" value="ECO:0007669"/>
    <property type="project" value="UniProtKB-ARBA"/>
</dbReference>
<reference evidence="3 4" key="1">
    <citation type="submission" date="2017-07" db="EMBL/GenBank/DDBJ databases">
        <title>Tetzosporium hominis gen.nov. sp.nov.</title>
        <authorList>
            <person name="Tetz G."/>
            <person name="Tetz V."/>
        </authorList>
    </citation>
    <scope>NUCLEOTIDE SEQUENCE [LARGE SCALE GENOMIC DNA]</scope>
    <source>
        <strain evidence="3 4">VT-49</strain>
    </source>
</reference>
<dbReference type="EMBL" id="NOKQ01000134">
    <property type="protein sequence ID" value="OZS79182.1"/>
    <property type="molecule type" value="Genomic_DNA"/>
</dbReference>
<dbReference type="SUPFAM" id="SSF54637">
    <property type="entry name" value="Thioesterase/thiol ester dehydrase-isomerase"/>
    <property type="match status" value="1"/>
</dbReference>
<accession>A0A264W6G5</accession>
<keyword evidence="1" id="KW-0378">Hydrolase</keyword>
<dbReference type="NCBIfam" id="TIGR00369">
    <property type="entry name" value="unchar_dom_1"/>
    <property type="match status" value="1"/>
</dbReference>
<dbReference type="Proteomes" id="UP000217065">
    <property type="component" value="Unassembled WGS sequence"/>
</dbReference>
<dbReference type="OrthoDB" id="2139465at2"/>
<evidence type="ECO:0000313" key="3">
    <source>
        <dbReference type="EMBL" id="OZS79182.1"/>
    </source>
</evidence>
<dbReference type="Gene3D" id="3.10.129.10">
    <property type="entry name" value="Hotdog Thioesterase"/>
    <property type="match status" value="1"/>
</dbReference>
<proteinExistence type="predicted"/>
<dbReference type="CDD" id="cd03443">
    <property type="entry name" value="PaaI_thioesterase"/>
    <property type="match status" value="1"/>
</dbReference>
<keyword evidence="4" id="KW-1185">Reference proteome</keyword>
<evidence type="ECO:0000259" key="2">
    <source>
        <dbReference type="Pfam" id="PF03061"/>
    </source>
</evidence>
<dbReference type="InterPro" id="IPR006683">
    <property type="entry name" value="Thioestr_dom"/>
</dbReference>
<organism evidence="3 4">
    <name type="scientific">Tetzosporium hominis</name>
    <dbReference type="NCBI Taxonomy" id="2020506"/>
    <lineage>
        <taxon>Bacteria</taxon>
        <taxon>Bacillati</taxon>
        <taxon>Bacillota</taxon>
        <taxon>Bacilli</taxon>
        <taxon>Bacillales</taxon>
        <taxon>Caryophanaceae</taxon>
        <taxon>Tetzosporium</taxon>
    </lineage>
</organism>
<evidence type="ECO:0000256" key="1">
    <source>
        <dbReference type="ARBA" id="ARBA00022801"/>
    </source>
</evidence>
<gene>
    <name evidence="3" type="ORF">CF394_01830</name>
</gene>
<feature type="domain" description="Thioesterase" evidence="2">
    <location>
        <begin position="110"/>
        <end position="186"/>
    </location>
</feature>
<dbReference type="Pfam" id="PF03061">
    <property type="entry name" value="4HBT"/>
    <property type="match status" value="1"/>
</dbReference>
<comment type="caution">
    <text evidence="3">The sequence shown here is derived from an EMBL/GenBank/DDBJ whole genome shotgun (WGS) entry which is preliminary data.</text>
</comment>
<dbReference type="AlphaFoldDB" id="A0A264W6G5"/>
<name>A0A264W6G5_9BACL</name>
<evidence type="ECO:0000313" key="4">
    <source>
        <dbReference type="Proteomes" id="UP000217065"/>
    </source>
</evidence>
<dbReference type="InterPro" id="IPR003736">
    <property type="entry name" value="PAAI_dom"/>
</dbReference>
<protein>
    <recommendedName>
        <fullName evidence="2">Thioesterase domain-containing protein</fullName>
    </recommendedName>
</protein>
<sequence>MKSSFNSSTLSKISIQSDDICMMIPPVSSYQILIKGQTEMQSTTSIQHFYETASATEKELLDQFVQGLEKKRQGVYSTYVNAAFQFDISFPEETCKVTMPVTPMTTNSFGMPHGGVIATLIDNAMGFLVNKDLRPTGKGAVTTNLTIHYTKATTEPFVYSVASYLHKGSQTMVLEASAYDSRDRRIAYATGSFFVIDLPTR</sequence>